<feature type="compositionally biased region" description="Polar residues" evidence="1">
    <location>
        <begin position="749"/>
        <end position="761"/>
    </location>
</feature>
<feature type="compositionally biased region" description="Polar residues" evidence="1">
    <location>
        <begin position="873"/>
        <end position="899"/>
    </location>
</feature>
<evidence type="ECO:0000313" key="2">
    <source>
        <dbReference type="Ensembl" id="ENSSORP00005018137.1"/>
    </source>
</evidence>
<reference evidence="2" key="3">
    <citation type="submission" date="2025-09" db="UniProtKB">
        <authorList>
            <consortium name="Ensembl"/>
        </authorList>
    </citation>
    <scope>IDENTIFICATION</scope>
</reference>
<dbReference type="GO" id="GO:0030154">
    <property type="term" value="P:cell differentiation"/>
    <property type="evidence" value="ECO:0007669"/>
    <property type="project" value="TreeGrafter"/>
</dbReference>
<reference evidence="2" key="1">
    <citation type="submission" date="2019-06" db="EMBL/GenBank/DDBJ databases">
        <authorList>
            <consortium name="Wellcome Sanger Institute Data Sharing"/>
        </authorList>
    </citation>
    <scope>NUCLEOTIDE SEQUENCE [LARGE SCALE GENOMIC DNA]</scope>
</reference>
<feature type="compositionally biased region" description="Pro residues" evidence="1">
    <location>
        <begin position="1116"/>
        <end position="1145"/>
    </location>
</feature>
<feature type="compositionally biased region" description="Polar residues" evidence="1">
    <location>
        <begin position="197"/>
        <end position="207"/>
    </location>
</feature>
<organism evidence="2 3">
    <name type="scientific">Sphaeramia orbicularis</name>
    <name type="common">orbiculate cardinalfish</name>
    <dbReference type="NCBI Taxonomy" id="375764"/>
    <lineage>
        <taxon>Eukaryota</taxon>
        <taxon>Metazoa</taxon>
        <taxon>Chordata</taxon>
        <taxon>Craniata</taxon>
        <taxon>Vertebrata</taxon>
        <taxon>Euteleostomi</taxon>
        <taxon>Actinopterygii</taxon>
        <taxon>Neopterygii</taxon>
        <taxon>Teleostei</taxon>
        <taxon>Neoteleostei</taxon>
        <taxon>Acanthomorphata</taxon>
        <taxon>Gobiaria</taxon>
        <taxon>Kurtiformes</taxon>
        <taxon>Apogonoidei</taxon>
        <taxon>Apogonidae</taxon>
        <taxon>Apogoninae</taxon>
        <taxon>Sphaeramia</taxon>
    </lineage>
</organism>
<feature type="region of interest" description="Disordered" evidence="1">
    <location>
        <begin position="1400"/>
        <end position="1729"/>
    </location>
</feature>
<name>A0A672ZNV1_9TELE</name>
<feature type="region of interest" description="Disordered" evidence="1">
    <location>
        <begin position="873"/>
        <end position="925"/>
    </location>
</feature>
<feature type="compositionally biased region" description="Polar residues" evidence="1">
    <location>
        <begin position="1543"/>
        <end position="1560"/>
    </location>
</feature>
<feature type="region of interest" description="Disordered" evidence="1">
    <location>
        <begin position="153"/>
        <end position="227"/>
    </location>
</feature>
<feature type="compositionally biased region" description="Polar residues" evidence="1">
    <location>
        <begin position="1699"/>
        <end position="1708"/>
    </location>
</feature>
<feature type="compositionally biased region" description="Pro residues" evidence="1">
    <location>
        <begin position="982"/>
        <end position="1012"/>
    </location>
</feature>
<feature type="compositionally biased region" description="Pro residues" evidence="1">
    <location>
        <begin position="1261"/>
        <end position="1277"/>
    </location>
</feature>
<feature type="compositionally biased region" description="Polar residues" evidence="1">
    <location>
        <begin position="970"/>
        <end position="981"/>
    </location>
</feature>
<sequence length="1825" mass="194289">MSNRDSLGFGDLLPQDVVEIFAQEKHSKRGRKKRSHSLGRALGWLKGKKKKNIGAKGQNLGLGPALDLALDGHPAGQKGAPKSGKQSHPQGNSHAVPKRDDDKTPTPPLIQENVFIEASRPKYLEDLHTEALEGLKMMQQEETNNGVEYQDNESTISTTTGQADVDGGGFMSDSTIPDTSSVVSVQSSVSSRSSRSGLTRQGSTFRPLNSGKKSDKAKRRKHRKTIVGIPHHVQKELGLDRAAWALTQRLDEEQLFNGETVESPTTESQSEDASSPQDGKVINPLSNDQVEQLSAAHAGHRDDLALLQRLGPNFSGEERPRSLAVPWLTTPGEPPSPVMSMSPQAAYLSKIIPNAVLPPSIEVVEISRGRSRNSVRTVSKSSLLLSSPAPSRASSRASSSRTTSSRGSTLTSASRHNHPNLSDSSCWSNSESSETLVSDSSTISSSSLPRKNKAQNGEASGKEDKNSVHSSTGKCTSNGKIIGKGEETKKEGPFVRSLSVMKSKRAPPPPSRSYSLHNKMKRRSRDLAELRIISTTSESNEMSKPSSSVSSRIAESPGYNADTSSLDESTGSITPSPGKTQLQNSNLKKVEESVTKDAANEKKQPLQENKQGKVISPSSGYSSQDGTSPQFSKQPSSSSPRHKKSILAKLQKLFPGSTHAGPSLPPLTQSEVSENTSCSVSTVSESPSVRALRELFNIPPPPKVHAPPAPPPEVWAHSKRSFELLLGPPAPDNVYAIIKKNPKDRRQQRQSPSASTESSVKSLAGERKQKKETVTGEKVQESQEGILNVENQKDNNERLAQKKVGLNDKITEKDEKVRVSEILNGMIVKAVEKREERLAAEREESQKTCAQATETKANIDASPAISLVHISTSPSPHSSKQMAEVNSTTSVQHTVSPETSWPPPPPPMTQAGLSSPDETDFPLPPPPFFNEDGLVTPVQTSLENASPNTAMSCTTTSVISAVSNKVVTVTEPPKTSTSQGITPPPLNIPPPPPYAAPPPPGKAASPSPPPAEVCPVKTKEVSPPLVNEVTYKTVVPLSPIEEVSPPSSKEISFPPPKEIPPPPTKEILLPPPKQIPPPPPPKEVSLLPPKDIPPPPPKVSLPPPKDVSSTLAVEISPPPPTEISPPPPTEISPPQPKEIPAPPPKEVFLLPPKDIPPSPPKEVFLLPPKDIPPSPPKEVSLLPPKDIPPQISLPPPKDVSSTLAVEISPPPPTEISPPPPTEISPPQPKEIPAPPPKEVFLLPPKDIPPSPPKEVSLLPPKEIPPPPKEVTLPPPEEISPILALEVSPPPPTTESSSPQPKEIPFQPPNEASSSPPKDVSLPSPKEIPPPPTNKVSSPQCIEASLVMPEDVSPAVTEVPPPLVKEIPTTLETAAPPPPVDEVCPLVVEVSSLPPEKGCVLPAEEAVPPGVPKDICPSSEEAPSICKPAEPDNITSIPSESLDPVPPLQSELVPSEEENDLPQESIPTEPGTNPSSYNSILTPPKSIPPPPPLEVFPTLKDVPQEATPSTEVSVPSPALEKTEEPAPSLVNIPVSPPVPEEDLTSITHQPSSVTTENQSKEPVSASAGQEEPTPITMPSLVQMVQSVNSSPEPPKSDTQPQPEVTMRPHIPTSSASAEAPQKPIRRSLIVSSPTSTVPPPIVTSQPALPNEQSVSVPPTSTTVRSPTKKSPPAVTVTPSMNLQEVIRMRTAARSKDGPSSRLSLHSPTSPIGGDIHKSPSSTASFIFSKSNKRVVIETKPDVKAASEKKTEVSSVTKISETESVKKGMKVPPPVAKKPKAKAKEMETGEEVDQTAGQEAKTESIKDTAEKQNGTAGTVGGQQTPLT</sequence>
<feature type="compositionally biased region" description="Low complexity" evidence="1">
    <location>
        <begin position="54"/>
        <end position="72"/>
    </location>
</feature>
<evidence type="ECO:0008006" key="4">
    <source>
        <dbReference type="Google" id="ProtNLM"/>
    </source>
</evidence>
<gene>
    <name evidence="2" type="primary">LOC115413474</name>
</gene>
<feature type="compositionally biased region" description="Low complexity" evidence="1">
    <location>
        <begin position="1652"/>
        <end position="1671"/>
    </location>
</feature>
<dbReference type="PANTHER" id="PTHR23039">
    <property type="entry name" value="NANCE-HORAN SYNDROME PROTEIN"/>
    <property type="match status" value="1"/>
</dbReference>
<proteinExistence type="predicted"/>
<reference evidence="2" key="2">
    <citation type="submission" date="2025-08" db="UniProtKB">
        <authorList>
            <consortium name="Ensembl"/>
        </authorList>
    </citation>
    <scope>IDENTIFICATION</scope>
</reference>
<keyword evidence="3" id="KW-1185">Reference proteome</keyword>
<feature type="compositionally biased region" description="Basic and acidic residues" evidence="1">
    <location>
        <begin position="1798"/>
        <end position="1808"/>
    </location>
</feature>
<feature type="region of interest" description="Disordered" evidence="1">
    <location>
        <begin position="23"/>
        <end position="110"/>
    </location>
</feature>
<feature type="compositionally biased region" description="Low complexity" evidence="1">
    <location>
        <begin position="628"/>
        <end position="639"/>
    </location>
</feature>
<dbReference type="Proteomes" id="UP000472271">
    <property type="component" value="Chromosome 22"/>
</dbReference>
<feature type="compositionally biased region" description="Basic and acidic residues" evidence="1">
    <location>
        <begin position="588"/>
        <end position="605"/>
    </location>
</feature>
<feature type="compositionally biased region" description="Pro residues" evidence="1">
    <location>
        <begin position="1090"/>
        <end position="1105"/>
    </location>
</feature>
<feature type="compositionally biased region" description="Polar residues" evidence="1">
    <location>
        <begin position="260"/>
        <end position="277"/>
    </location>
</feature>
<feature type="region of interest" description="Disordered" evidence="1">
    <location>
        <begin position="741"/>
        <end position="800"/>
    </location>
</feature>
<feature type="compositionally biased region" description="Basic and acidic residues" evidence="1">
    <location>
        <begin position="791"/>
        <end position="800"/>
    </location>
</feature>
<feature type="compositionally biased region" description="Polar residues" evidence="1">
    <location>
        <begin position="1469"/>
        <end position="1480"/>
    </location>
</feature>
<accession>A0A672ZNV1</accession>
<feature type="region of interest" description="Disordered" evidence="1">
    <location>
        <begin position="1745"/>
        <end position="1825"/>
    </location>
</feature>
<feature type="compositionally biased region" description="Basic and acidic residues" evidence="1">
    <location>
        <begin position="483"/>
        <end position="493"/>
    </location>
</feature>
<feature type="region of interest" description="Disordered" evidence="1">
    <location>
        <begin position="255"/>
        <end position="284"/>
    </location>
</feature>
<feature type="compositionally biased region" description="Polar residues" evidence="1">
    <location>
        <begin position="1717"/>
        <end position="1728"/>
    </location>
</feature>
<feature type="compositionally biased region" description="Low complexity" evidence="1">
    <location>
        <begin position="422"/>
        <end position="448"/>
    </location>
</feature>
<evidence type="ECO:0000313" key="3">
    <source>
        <dbReference type="Proteomes" id="UP000472271"/>
    </source>
</evidence>
<feature type="compositionally biased region" description="Low complexity" evidence="1">
    <location>
        <begin position="180"/>
        <end position="196"/>
    </location>
</feature>
<feature type="compositionally biased region" description="Low complexity" evidence="1">
    <location>
        <begin position="381"/>
        <end position="414"/>
    </location>
</feature>
<feature type="compositionally biased region" description="Pro residues" evidence="1">
    <location>
        <begin position="1484"/>
        <end position="1493"/>
    </location>
</feature>
<feature type="compositionally biased region" description="Polar residues" evidence="1">
    <location>
        <begin position="616"/>
        <end position="627"/>
    </location>
</feature>
<feature type="compositionally biased region" description="Pro residues" evidence="1">
    <location>
        <begin position="1053"/>
        <end position="1082"/>
    </location>
</feature>
<feature type="region of interest" description="Disordered" evidence="1">
    <location>
        <begin position="970"/>
        <end position="1338"/>
    </location>
</feature>
<feature type="compositionally biased region" description="Pro residues" evidence="1">
    <location>
        <begin position="1185"/>
        <end position="1197"/>
    </location>
</feature>
<feature type="compositionally biased region" description="Polar residues" evidence="1">
    <location>
        <begin position="1581"/>
        <end position="1601"/>
    </location>
</feature>
<feature type="compositionally biased region" description="Polar residues" evidence="1">
    <location>
        <begin position="1809"/>
        <end position="1825"/>
    </location>
</feature>
<dbReference type="InParanoid" id="A0A672ZNV1"/>
<feature type="compositionally biased region" description="Low complexity" evidence="1">
    <location>
        <begin position="537"/>
        <end position="551"/>
    </location>
</feature>
<feature type="compositionally biased region" description="Pro residues" evidence="1">
    <location>
        <begin position="1208"/>
        <end position="1237"/>
    </location>
</feature>
<feature type="compositionally biased region" description="Polar residues" evidence="1">
    <location>
        <begin position="468"/>
        <end position="478"/>
    </location>
</feature>
<evidence type="ECO:0000256" key="1">
    <source>
        <dbReference type="SAM" id="MobiDB-lite"/>
    </source>
</evidence>
<feature type="compositionally biased region" description="Polar residues" evidence="1">
    <location>
        <begin position="84"/>
        <end position="93"/>
    </location>
</feature>
<feature type="compositionally biased region" description="Polar residues" evidence="1">
    <location>
        <begin position="153"/>
        <end position="162"/>
    </location>
</feature>
<dbReference type="Ensembl" id="ENSSORT00005018678.1">
    <property type="protein sequence ID" value="ENSSORP00005018137.1"/>
    <property type="gene ID" value="ENSSORG00005008995.1"/>
</dbReference>
<feature type="compositionally biased region" description="Basic and acidic residues" evidence="1">
    <location>
        <begin position="764"/>
        <end position="781"/>
    </location>
</feature>
<feature type="compositionally biased region" description="Basic residues" evidence="1">
    <location>
        <begin position="215"/>
        <end position="225"/>
    </location>
</feature>
<feature type="compositionally biased region" description="Basic residues" evidence="1">
    <location>
        <begin position="26"/>
        <end position="37"/>
    </location>
</feature>
<feature type="compositionally biased region" description="Polar residues" evidence="1">
    <location>
        <begin position="561"/>
        <end position="587"/>
    </location>
</feature>
<dbReference type="PANTHER" id="PTHR23039:SF6">
    <property type="entry name" value="SIMILAR TO MKIAA1522 PROTEIN"/>
    <property type="match status" value="1"/>
</dbReference>
<feature type="region of interest" description="Disordered" evidence="1">
    <location>
        <begin position="368"/>
        <end position="676"/>
    </location>
</feature>
<protein>
    <recommendedName>
        <fullName evidence="4">KIAA1522</fullName>
    </recommendedName>
</protein>